<evidence type="ECO:0000313" key="2">
    <source>
        <dbReference type="Ensembl" id="ENSSMAP00000052029.1"/>
    </source>
</evidence>
<organism evidence="2 3">
    <name type="scientific">Scophthalmus maximus</name>
    <name type="common">Turbot</name>
    <name type="synonym">Psetta maxima</name>
    <dbReference type="NCBI Taxonomy" id="52904"/>
    <lineage>
        <taxon>Eukaryota</taxon>
        <taxon>Metazoa</taxon>
        <taxon>Chordata</taxon>
        <taxon>Craniata</taxon>
        <taxon>Vertebrata</taxon>
        <taxon>Euteleostomi</taxon>
        <taxon>Actinopterygii</taxon>
        <taxon>Neopterygii</taxon>
        <taxon>Teleostei</taxon>
        <taxon>Neoteleostei</taxon>
        <taxon>Acanthomorphata</taxon>
        <taxon>Carangaria</taxon>
        <taxon>Pleuronectiformes</taxon>
        <taxon>Pleuronectoidei</taxon>
        <taxon>Scophthalmidae</taxon>
        <taxon>Scophthalmus</taxon>
    </lineage>
</organism>
<dbReference type="Ensembl" id="ENSSMAT00000071837.1">
    <property type="protein sequence ID" value="ENSSMAP00000052029.1"/>
    <property type="gene ID" value="ENSSMAG00000021639.1"/>
</dbReference>
<feature type="region of interest" description="Disordered" evidence="1">
    <location>
        <begin position="1"/>
        <end position="21"/>
    </location>
</feature>
<dbReference type="AlphaFoldDB" id="A0A8D3CXM1"/>
<name>A0A8D3CXM1_SCOMX</name>
<dbReference type="Gene3D" id="3.30.420.10">
    <property type="entry name" value="Ribonuclease H-like superfamily/Ribonuclease H"/>
    <property type="match status" value="1"/>
</dbReference>
<reference evidence="2" key="1">
    <citation type="submission" date="2023-05" db="EMBL/GenBank/DDBJ databases">
        <title>High-quality long-read genome of Scophthalmus maximus.</title>
        <authorList>
            <person name="Lien S."/>
            <person name="Martinez P."/>
        </authorList>
    </citation>
    <scope>NUCLEOTIDE SEQUENCE [LARGE SCALE GENOMIC DNA]</scope>
</reference>
<sequence>RAAPPDGRASRPPIGRGNEARRLEWARKHQHLTADDWKKVLFADEATFEVDGDPTVTHGGGGGGNSVRVWGCFSHSGVGHLHRVDRALTEESYLSGCSGPIYI</sequence>
<accession>A0A8D3CXM1</accession>
<dbReference type="GO" id="GO:0003676">
    <property type="term" value="F:nucleic acid binding"/>
    <property type="evidence" value="ECO:0007669"/>
    <property type="project" value="InterPro"/>
</dbReference>
<protein>
    <recommendedName>
        <fullName evidence="4">Transposase Tc1-like domain-containing protein</fullName>
    </recommendedName>
</protein>
<proteinExistence type="predicted"/>
<evidence type="ECO:0008006" key="4">
    <source>
        <dbReference type="Google" id="ProtNLM"/>
    </source>
</evidence>
<dbReference type="InterPro" id="IPR036397">
    <property type="entry name" value="RNaseH_sf"/>
</dbReference>
<dbReference type="Proteomes" id="UP000694558">
    <property type="component" value="Chromosome 9"/>
</dbReference>
<evidence type="ECO:0000313" key="3">
    <source>
        <dbReference type="Proteomes" id="UP000694558"/>
    </source>
</evidence>
<reference evidence="2" key="2">
    <citation type="submission" date="2025-08" db="UniProtKB">
        <authorList>
            <consortium name="Ensembl"/>
        </authorList>
    </citation>
    <scope>IDENTIFICATION</scope>
</reference>
<evidence type="ECO:0000256" key="1">
    <source>
        <dbReference type="SAM" id="MobiDB-lite"/>
    </source>
</evidence>